<comment type="caution">
    <text evidence="2">The sequence shown here is derived from an EMBL/GenBank/DDBJ whole genome shotgun (WGS) entry which is preliminary data.</text>
</comment>
<gene>
    <name evidence="2" type="ORF">KZO77_10730</name>
</gene>
<evidence type="ECO:0000256" key="1">
    <source>
        <dbReference type="SAM" id="MobiDB-lite"/>
    </source>
</evidence>
<evidence type="ECO:0000313" key="2">
    <source>
        <dbReference type="EMBL" id="MBW4755494.1"/>
    </source>
</evidence>
<evidence type="ECO:0000313" key="3">
    <source>
        <dbReference type="Proteomes" id="UP000812077"/>
    </source>
</evidence>
<sequence>MDLTTLFVAYVGYKVYDALTGDNKKKQSKKYKKSNSSKSSYRRKDTNYRDAPAWFHDHGQSL</sequence>
<feature type="compositionally biased region" description="Basic residues" evidence="1">
    <location>
        <begin position="26"/>
        <end position="35"/>
    </location>
</feature>
<feature type="region of interest" description="Disordered" evidence="1">
    <location>
        <begin position="23"/>
        <end position="45"/>
    </location>
</feature>
<accession>A0ABS6Y7M3</accession>
<name>A0ABS6Y7M3_9BACT</name>
<reference evidence="2 3" key="1">
    <citation type="submission" date="2021-07" db="EMBL/GenBank/DDBJ databases">
        <title>Genomic diversity and antimicrobial resistance of Prevotella spp. isolated from chronic lung disease airways.</title>
        <authorList>
            <person name="Webb K.A."/>
            <person name="Olagoke O.S."/>
            <person name="Baird T."/>
            <person name="Neill J."/>
            <person name="Pham A."/>
            <person name="Wells T.J."/>
            <person name="Ramsay K.A."/>
            <person name="Bell S.C."/>
            <person name="Sarovich D.S."/>
            <person name="Price E.P."/>
        </authorList>
    </citation>
    <scope>NUCLEOTIDE SEQUENCE [LARGE SCALE GENOMIC DNA]</scope>
    <source>
        <strain evidence="2 3">SCHI0027.S.6</strain>
    </source>
</reference>
<protein>
    <submittedName>
        <fullName evidence="2">Uncharacterized protein</fullName>
    </submittedName>
</protein>
<keyword evidence="3" id="KW-1185">Reference proteome</keyword>
<organism evidence="2 3">
    <name type="scientific">Prevotella melaninogenica</name>
    <dbReference type="NCBI Taxonomy" id="28132"/>
    <lineage>
        <taxon>Bacteria</taxon>
        <taxon>Pseudomonadati</taxon>
        <taxon>Bacteroidota</taxon>
        <taxon>Bacteroidia</taxon>
        <taxon>Bacteroidales</taxon>
        <taxon>Prevotellaceae</taxon>
        <taxon>Prevotella</taxon>
    </lineage>
</organism>
<proteinExistence type="predicted"/>
<dbReference type="RefSeq" id="WP_219433947.1">
    <property type="nucleotide sequence ID" value="NZ_JAHXCP010000023.1"/>
</dbReference>
<dbReference type="Proteomes" id="UP000812077">
    <property type="component" value="Unassembled WGS sequence"/>
</dbReference>
<dbReference type="EMBL" id="JAHXCP010000023">
    <property type="protein sequence ID" value="MBW4755494.1"/>
    <property type="molecule type" value="Genomic_DNA"/>
</dbReference>